<gene>
    <name evidence="2" type="ORF">ZIOFF_008538</name>
</gene>
<protein>
    <recommendedName>
        <fullName evidence="1">Nodulin-like domain-containing protein</fullName>
    </recommendedName>
</protein>
<keyword evidence="3" id="KW-1185">Reference proteome</keyword>
<accession>A0A8J5I3J0</accession>
<dbReference type="Pfam" id="PF06813">
    <property type="entry name" value="Nodulin-like"/>
    <property type="match status" value="1"/>
</dbReference>
<sequence length="88" mass="9829">MDPKGIMEKWEGILDVLRGLGFSLKREGGHDSSGSGQHCHQEEMMEISGTTTGWWLGLVTVMWVQCISDNNYTFSNYSEALKTLMGLT</sequence>
<evidence type="ECO:0000259" key="1">
    <source>
        <dbReference type="Pfam" id="PF06813"/>
    </source>
</evidence>
<dbReference type="EMBL" id="JACMSC010000002">
    <property type="protein sequence ID" value="KAG6534635.1"/>
    <property type="molecule type" value="Genomic_DNA"/>
</dbReference>
<comment type="caution">
    <text evidence="2">The sequence shown here is derived from an EMBL/GenBank/DDBJ whole genome shotgun (WGS) entry which is preliminary data.</text>
</comment>
<dbReference type="InterPro" id="IPR010658">
    <property type="entry name" value="Nodulin-like"/>
</dbReference>
<name>A0A8J5I3J0_ZINOF</name>
<dbReference type="AlphaFoldDB" id="A0A8J5I3J0"/>
<reference evidence="2 3" key="1">
    <citation type="submission" date="2020-08" db="EMBL/GenBank/DDBJ databases">
        <title>Plant Genome Project.</title>
        <authorList>
            <person name="Zhang R.-G."/>
        </authorList>
    </citation>
    <scope>NUCLEOTIDE SEQUENCE [LARGE SCALE GENOMIC DNA]</scope>
    <source>
        <tissue evidence="2">Rhizome</tissue>
    </source>
</reference>
<evidence type="ECO:0000313" key="3">
    <source>
        <dbReference type="Proteomes" id="UP000734854"/>
    </source>
</evidence>
<organism evidence="2 3">
    <name type="scientific">Zingiber officinale</name>
    <name type="common">Ginger</name>
    <name type="synonym">Amomum zingiber</name>
    <dbReference type="NCBI Taxonomy" id="94328"/>
    <lineage>
        <taxon>Eukaryota</taxon>
        <taxon>Viridiplantae</taxon>
        <taxon>Streptophyta</taxon>
        <taxon>Embryophyta</taxon>
        <taxon>Tracheophyta</taxon>
        <taxon>Spermatophyta</taxon>
        <taxon>Magnoliopsida</taxon>
        <taxon>Liliopsida</taxon>
        <taxon>Zingiberales</taxon>
        <taxon>Zingiberaceae</taxon>
        <taxon>Zingiber</taxon>
    </lineage>
</organism>
<evidence type="ECO:0000313" key="2">
    <source>
        <dbReference type="EMBL" id="KAG6534635.1"/>
    </source>
</evidence>
<feature type="domain" description="Nodulin-like" evidence="1">
    <location>
        <begin position="55"/>
        <end position="87"/>
    </location>
</feature>
<dbReference type="Proteomes" id="UP000734854">
    <property type="component" value="Unassembled WGS sequence"/>
</dbReference>
<proteinExistence type="predicted"/>